<evidence type="ECO:0000313" key="3">
    <source>
        <dbReference type="EMBL" id="PHU36887.1"/>
    </source>
</evidence>
<reference evidence="3 4" key="1">
    <citation type="submission" date="2017-10" db="EMBL/GenBank/DDBJ databases">
        <title>Resolving the taxonomy of Roseburia spp., Eubacterium rectale and Agathobacter spp. through phylogenomic analysis.</title>
        <authorList>
            <person name="Sheridan P.O."/>
            <person name="Walker A.W."/>
            <person name="Duncan S.H."/>
            <person name="Scott K.P."/>
            <person name="Toole P.W.O."/>
            <person name="Luis P."/>
            <person name="Flint H.J."/>
        </authorList>
    </citation>
    <scope>NUCLEOTIDE SEQUENCE [LARGE SCALE GENOMIC DNA]</scope>
    <source>
        <strain evidence="3 4">JK623</strain>
    </source>
</reference>
<protein>
    <submittedName>
        <fullName evidence="3">Uncharacterized protein</fullName>
    </submittedName>
</protein>
<dbReference type="Proteomes" id="UP000224563">
    <property type="component" value="Unassembled WGS sequence"/>
</dbReference>
<organism evidence="3 4">
    <name type="scientific">Agathobacter ruminis</name>
    <dbReference type="NCBI Taxonomy" id="1712665"/>
    <lineage>
        <taxon>Bacteria</taxon>
        <taxon>Bacillati</taxon>
        <taxon>Bacillota</taxon>
        <taxon>Clostridia</taxon>
        <taxon>Lachnospirales</taxon>
        <taxon>Lachnospiraceae</taxon>
        <taxon>Agathobacter</taxon>
    </lineage>
</organism>
<reference evidence="3 4" key="2">
    <citation type="submission" date="2017-10" db="EMBL/GenBank/DDBJ databases">
        <authorList>
            <person name="Banno H."/>
            <person name="Chua N.-H."/>
        </authorList>
    </citation>
    <scope>NUCLEOTIDE SEQUENCE [LARGE SCALE GENOMIC DNA]</scope>
    <source>
        <strain evidence="3 4">JK623</strain>
    </source>
</reference>
<feature type="transmembrane region" description="Helical" evidence="2">
    <location>
        <begin position="6"/>
        <end position="26"/>
    </location>
</feature>
<keyword evidence="2" id="KW-1133">Transmembrane helix</keyword>
<dbReference type="RefSeq" id="WP_099386687.1">
    <property type="nucleotide sequence ID" value="NZ_JANSWH010000037.1"/>
</dbReference>
<keyword evidence="2" id="KW-0812">Transmembrane</keyword>
<dbReference type="EMBL" id="PDYG01000109">
    <property type="protein sequence ID" value="PHU36887.1"/>
    <property type="molecule type" value="Genomic_DNA"/>
</dbReference>
<evidence type="ECO:0000256" key="1">
    <source>
        <dbReference type="SAM" id="MobiDB-lite"/>
    </source>
</evidence>
<proteinExistence type="predicted"/>
<feature type="compositionally biased region" description="Basic and acidic residues" evidence="1">
    <location>
        <begin position="196"/>
        <end position="222"/>
    </location>
</feature>
<accession>A0A2G3E0R6</accession>
<sequence>MSKKRIIIVSIIAAVLLACVCVFFIFKNRDKEYFKVTFHKDVYPAYEWDIVRQSDDMTSLIAKPEQSPEVGEYLLLQDELGDQTACRIESVDTRGDGSYVYELTKVNDLSEIMDEMSFSGKADFGVYGVESKSAKNNSNESIFAGKTKVYAADNNSSAKKSGPIDLTIALSYSIDDAGKGSFKTDVKMNGLSMSASKEDRESDEKSSEKQNTSDDEHMKSQDADVDSLSTSGTCTIEGSVTLEDLEISADGEVNFLDIKKNRAHVKVTSNEVLNLKCEGEIEGELPLAEIVVPIPVTMGAVSVVIEPYLYFDADGTVELEYRINNTRLEMNMDVGKKKLDFSKSDKGKVQEPVIKASVSLEGGIGVSGDLQILKCGLVKPYCNLGINVGAETLPVIKGWNNVAPCVDAGIALPVLTVGCDFLPDSKGMFAKVIKEATGWELHIEKELISKEKAPVQKSIHIETDEEDGSLKVVDKCTHEEREEVRNVNPLYTWISGVNDKKPLDYMDQGDYYELVTELMEVDYVPMKDASKYTEDGKYEVWEIDEGCYSYNGIDGFGALVNANSFCVEYRGIDEESSSIKMRKDAKVYKREYINNKNEFVLQGTLQELIETNKMDEFNEPARDIGACGYFIQYDKDGYVNKIIVDEGWAMGAHVYDF</sequence>
<name>A0A2G3E0R6_9FIRM</name>
<dbReference type="PROSITE" id="PS51257">
    <property type="entry name" value="PROKAR_LIPOPROTEIN"/>
    <property type="match status" value="1"/>
</dbReference>
<keyword evidence="2" id="KW-0472">Membrane</keyword>
<evidence type="ECO:0000256" key="2">
    <source>
        <dbReference type="SAM" id="Phobius"/>
    </source>
</evidence>
<keyword evidence="4" id="KW-1185">Reference proteome</keyword>
<evidence type="ECO:0000313" key="4">
    <source>
        <dbReference type="Proteomes" id="UP000224563"/>
    </source>
</evidence>
<dbReference type="AlphaFoldDB" id="A0A2G3E0R6"/>
<gene>
    <name evidence="3" type="ORF">CSX02_10800</name>
</gene>
<feature type="region of interest" description="Disordered" evidence="1">
    <location>
        <begin position="192"/>
        <end position="231"/>
    </location>
</feature>
<comment type="caution">
    <text evidence="3">The sequence shown here is derived from an EMBL/GenBank/DDBJ whole genome shotgun (WGS) entry which is preliminary data.</text>
</comment>